<evidence type="ECO:0000313" key="1">
    <source>
        <dbReference type="EMBL" id="KKL68162.1"/>
    </source>
</evidence>
<organism evidence="1">
    <name type="scientific">marine sediment metagenome</name>
    <dbReference type="NCBI Taxonomy" id="412755"/>
    <lineage>
        <taxon>unclassified sequences</taxon>
        <taxon>metagenomes</taxon>
        <taxon>ecological metagenomes</taxon>
    </lineage>
</organism>
<proteinExistence type="predicted"/>
<dbReference type="EMBL" id="LAZR01026618">
    <property type="protein sequence ID" value="KKL68162.1"/>
    <property type="molecule type" value="Genomic_DNA"/>
</dbReference>
<accession>A0A0F9GYH6</accession>
<sequence length="79" mass="9286">MLEEVRWALTPIEEKPPQKRASHVPPGVLRKCTVCGKEARNEEDLEKLMKRKEAPYGRANLCKDCHNTNSRLKKKEEWR</sequence>
<reference evidence="1" key="1">
    <citation type="journal article" date="2015" name="Nature">
        <title>Complex archaea that bridge the gap between prokaryotes and eukaryotes.</title>
        <authorList>
            <person name="Spang A."/>
            <person name="Saw J.H."/>
            <person name="Jorgensen S.L."/>
            <person name="Zaremba-Niedzwiedzka K."/>
            <person name="Martijn J."/>
            <person name="Lind A.E."/>
            <person name="van Eijk R."/>
            <person name="Schleper C."/>
            <person name="Guy L."/>
            <person name="Ettema T.J."/>
        </authorList>
    </citation>
    <scope>NUCLEOTIDE SEQUENCE</scope>
</reference>
<gene>
    <name evidence="1" type="ORF">LCGC14_2127720</name>
</gene>
<protein>
    <submittedName>
        <fullName evidence="1">Uncharacterized protein</fullName>
    </submittedName>
</protein>
<comment type="caution">
    <text evidence="1">The sequence shown here is derived from an EMBL/GenBank/DDBJ whole genome shotgun (WGS) entry which is preliminary data.</text>
</comment>
<name>A0A0F9GYH6_9ZZZZ</name>
<dbReference type="AlphaFoldDB" id="A0A0F9GYH6"/>